<reference evidence="2" key="1">
    <citation type="journal article" date="2021" name="Proc. Natl. Acad. Sci. U.S.A.">
        <title>A Catalog of Tens of Thousands of Viruses from Human Metagenomes Reveals Hidden Associations with Chronic Diseases.</title>
        <authorList>
            <person name="Tisza M.J."/>
            <person name="Buck C.B."/>
        </authorList>
    </citation>
    <scope>NUCLEOTIDE SEQUENCE</scope>
    <source>
        <strain evidence="2">CtGa111</strain>
    </source>
</reference>
<feature type="coiled-coil region" evidence="1">
    <location>
        <begin position="9"/>
        <end position="81"/>
    </location>
</feature>
<name>A0A8S5VDY5_9CAUD</name>
<protein>
    <submittedName>
        <fullName evidence="2">Uncharacterized protein</fullName>
    </submittedName>
</protein>
<dbReference type="Gene3D" id="1.10.287.1490">
    <property type="match status" value="1"/>
</dbReference>
<organism evidence="2">
    <name type="scientific">Siphoviridae sp. ctGa111</name>
    <dbReference type="NCBI Taxonomy" id="2825413"/>
    <lineage>
        <taxon>Viruses</taxon>
        <taxon>Duplodnaviria</taxon>
        <taxon>Heunggongvirae</taxon>
        <taxon>Uroviricota</taxon>
        <taxon>Caudoviricetes</taxon>
    </lineage>
</organism>
<dbReference type="EMBL" id="BK016245">
    <property type="protein sequence ID" value="DAG04888.1"/>
    <property type="molecule type" value="Genomic_DNA"/>
</dbReference>
<proteinExistence type="predicted"/>
<sequence length="101" mass="11627">MNNTRRKAIKQTIDRFDSIRKKLDELVAEVESVKSDVEDIQWEEEEYRDNMPENLQGSERYDKADEACTNLSDAVDALEDMIGALDFDFGDVTTSLEEAME</sequence>
<keyword evidence="1" id="KW-0175">Coiled coil</keyword>
<evidence type="ECO:0000313" key="2">
    <source>
        <dbReference type="EMBL" id="DAG04888.1"/>
    </source>
</evidence>
<evidence type="ECO:0000256" key="1">
    <source>
        <dbReference type="SAM" id="Coils"/>
    </source>
</evidence>
<accession>A0A8S5VDY5</accession>